<protein>
    <submittedName>
        <fullName evidence="1">Uncharacterized protein</fullName>
    </submittedName>
</protein>
<accession>A0A450T3I8</accession>
<reference evidence="1" key="1">
    <citation type="submission" date="2019-02" db="EMBL/GenBank/DDBJ databases">
        <authorList>
            <person name="Gruber-Vodicka R. H."/>
            <person name="Seah K. B. B."/>
        </authorList>
    </citation>
    <scope>NUCLEOTIDE SEQUENCE</scope>
    <source>
        <strain evidence="1">BECK_BZ131</strain>
    </source>
</reference>
<name>A0A450T3I8_9GAMM</name>
<dbReference type="AlphaFoldDB" id="A0A450T3I8"/>
<organism evidence="1">
    <name type="scientific">Candidatus Kentrum sp. FW</name>
    <dbReference type="NCBI Taxonomy" id="2126338"/>
    <lineage>
        <taxon>Bacteria</taxon>
        <taxon>Pseudomonadati</taxon>
        <taxon>Pseudomonadota</taxon>
        <taxon>Gammaproteobacteria</taxon>
        <taxon>Candidatus Kentrum</taxon>
    </lineage>
</organism>
<sequence>MISTLILQEKYRVQRKLAEQSGYDVRKHFELSHKIAVEAAAKYGLTLKYGQRKGGYLEPLIPRPEGRDLGDG</sequence>
<proteinExistence type="predicted"/>
<evidence type="ECO:0000313" key="1">
    <source>
        <dbReference type="EMBL" id="VFJ61148.1"/>
    </source>
</evidence>
<gene>
    <name evidence="1" type="ORF">BECKFW1821C_GA0114237_100114</name>
</gene>
<dbReference type="EMBL" id="CAADFE010000001">
    <property type="protein sequence ID" value="VFJ61148.1"/>
    <property type="molecule type" value="Genomic_DNA"/>
</dbReference>